<reference evidence="3" key="1">
    <citation type="submission" date="2023-02" db="EMBL/GenBank/DDBJ databases">
        <title>Genome of toxic invasive species Heracleum sosnowskyi carries increased number of genes despite the absence of recent whole-genome duplications.</title>
        <authorList>
            <person name="Schelkunov M."/>
            <person name="Shtratnikova V."/>
            <person name="Makarenko M."/>
            <person name="Klepikova A."/>
            <person name="Omelchenko D."/>
            <person name="Novikova G."/>
            <person name="Obukhova E."/>
            <person name="Bogdanov V."/>
            <person name="Penin A."/>
            <person name="Logacheva M."/>
        </authorList>
    </citation>
    <scope>NUCLEOTIDE SEQUENCE</scope>
    <source>
        <strain evidence="3">Hsosn_3</strain>
        <tissue evidence="3">Leaf</tissue>
    </source>
</reference>
<dbReference type="Proteomes" id="UP001237642">
    <property type="component" value="Unassembled WGS sequence"/>
</dbReference>
<keyword evidence="1" id="KW-0235">DNA replication</keyword>
<comment type="subcellular location">
    <subcellularLocation>
        <location evidence="1">Nucleus</location>
    </subcellularLocation>
</comment>
<name>A0AAD8M367_9APIA</name>
<accession>A0AAD8M367</accession>
<feature type="domain" description="Origin recognition complex subunit 2 RecA-like" evidence="2">
    <location>
        <begin position="157"/>
        <end position="221"/>
    </location>
</feature>
<evidence type="ECO:0000256" key="1">
    <source>
        <dbReference type="RuleBase" id="RU368084"/>
    </source>
</evidence>
<comment type="subunit">
    <text evidence="1">Component of the origin recognition complex (ORC).</text>
</comment>
<dbReference type="PANTHER" id="PTHR14052">
    <property type="entry name" value="ORIGIN RECOGNITION COMPLEX SUBUNIT 2"/>
    <property type="match status" value="1"/>
</dbReference>
<comment type="caution">
    <text evidence="3">The sequence shown here is derived from an EMBL/GenBank/DDBJ whole genome shotgun (WGS) entry which is preliminary data.</text>
</comment>
<protein>
    <recommendedName>
        <fullName evidence="1">Origin recognition complex subunit 2</fullName>
    </recommendedName>
</protein>
<dbReference type="InterPro" id="IPR007220">
    <property type="entry name" value="ORC2"/>
</dbReference>
<comment type="function">
    <text evidence="1">Component of the origin recognition complex (ORC) that binds origins of replication. DNA-binding is ATP-dependent. ORC is required to assemble the pre-replication complex necessary to initiate DNA replication.</text>
</comment>
<keyword evidence="4" id="KW-1185">Reference proteome</keyword>
<evidence type="ECO:0000259" key="2">
    <source>
        <dbReference type="Pfam" id="PF04084"/>
    </source>
</evidence>
<dbReference type="GO" id="GO:0005664">
    <property type="term" value="C:nuclear origin of replication recognition complex"/>
    <property type="evidence" value="ECO:0007669"/>
    <property type="project" value="UniProtKB-UniRule"/>
</dbReference>
<keyword evidence="1" id="KW-0539">Nucleus</keyword>
<reference evidence="3" key="2">
    <citation type="submission" date="2023-05" db="EMBL/GenBank/DDBJ databases">
        <authorList>
            <person name="Schelkunov M.I."/>
        </authorList>
    </citation>
    <scope>NUCLEOTIDE SEQUENCE</scope>
    <source>
        <strain evidence="3">Hsosn_3</strain>
        <tissue evidence="3">Leaf</tissue>
    </source>
</reference>
<gene>
    <name evidence="3" type="ORF">POM88_050904</name>
</gene>
<dbReference type="InterPro" id="IPR056772">
    <property type="entry name" value="RecA-like_ORC2"/>
</dbReference>
<organism evidence="3 4">
    <name type="scientific">Heracleum sosnowskyi</name>
    <dbReference type="NCBI Taxonomy" id="360622"/>
    <lineage>
        <taxon>Eukaryota</taxon>
        <taxon>Viridiplantae</taxon>
        <taxon>Streptophyta</taxon>
        <taxon>Embryophyta</taxon>
        <taxon>Tracheophyta</taxon>
        <taxon>Spermatophyta</taxon>
        <taxon>Magnoliopsida</taxon>
        <taxon>eudicotyledons</taxon>
        <taxon>Gunneridae</taxon>
        <taxon>Pentapetalae</taxon>
        <taxon>asterids</taxon>
        <taxon>campanulids</taxon>
        <taxon>Apiales</taxon>
        <taxon>Apiaceae</taxon>
        <taxon>Apioideae</taxon>
        <taxon>apioid superclade</taxon>
        <taxon>Tordylieae</taxon>
        <taxon>Tordyliinae</taxon>
        <taxon>Heracleum</taxon>
    </lineage>
</organism>
<evidence type="ECO:0000313" key="4">
    <source>
        <dbReference type="Proteomes" id="UP001237642"/>
    </source>
</evidence>
<sequence>MVAWAHQARSDFPNLSLGIKFSGDVLAASGLRNLLAAVIEEGKALKLLATAARLDIEDFLQKKVFLEAETFILSSLTETLWNVSRNTPDIFIGLDTIISNPVLPFDDAEAYIFQDNLLACPPQESKSLDTISDINIVDEQELREVVSNIEPKHEKEIVSLIKSYKSLYSKWAFELRAGLGLLLYGFGSKKALIEDFASTTLTEYSVVVINGYLQSINLKQV</sequence>
<dbReference type="GO" id="GO:0003688">
    <property type="term" value="F:DNA replication origin binding"/>
    <property type="evidence" value="ECO:0007669"/>
    <property type="project" value="UniProtKB-UniRule"/>
</dbReference>
<dbReference type="GO" id="GO:0006260">
    <property type="term" value="P:DNA replication"/>
    <property type="evidence" value="ECO:0007669"/>
    <property type="project" value="UniProtKB-UniRule"/>
</dbReference>
<dbReference type="Pfam" id="PF04084">
    <property type="entry name" value="RecA-like_ORC2"/>
    <property type="match status" value="1"/>
</dbReference>
<evidence type="ECO:0000313" key="3">
    <source>
        <dbReference type="EMBL" id="KAK1357648.1"/>
    </source>
</evidence>
<dbReference type="AlphaFoldDB" id="A0AAD8M367"/>
<comment type="similarity">
    <text evidence="1">Belongs to the ORC2 family.</text>
</comment>
<proteinExistence type="inferred from homology"/>
<dbReference type="PANTHER" id="PTHR14052:SF0">
    <property type="entry name" value="ORIGIN RECOGNITION COMPLEX SUBUNIT 2"/>
    <property type="match status" value="1"/>
</dbReference>
<dbReference type="EMBL" id="JAUIZM010000011">
    <property type="protein sequence ID" value="KAK1357648.1"/>
    <property type="molecule type" value="Genomic_DNA"/>
</dbReference>